<evidence type="ECO:0000256" key="3">
    <source>
        <dbReference type="ARBA" id="ARBA00022989"/>
    </source>
</evidence>
<evidence type="ECO:0000313" key="6">
    <source>
        <dbReference type="EMBL" id="UUY01657.1"/>
    </source>
</evidence>
<dbReference type="InterPro" id="IPR036259">
    <property type="entry name" value="MFS_trans_sf"/>
</dbReference>
<dbReference type="Proteomes" id="UP001058860">
    <property type="component" value="Chromosome"/>
</dbReference>
<dbReference type="SUPFAM" id="SSF103473">
    <property type="entry name" value="MFS general substrate transporter"/>
    <property type="match status" value="1"/>
</dbReference>
<feature type="transmembrane region" description="Helical" evidence="5">
    <location>
        <begin position="20"/>
        <end position="43"/>
    </location>
</feature>
<evidence type="ECO:0008006" key="8">
    <source>
        <dbReference type="Google" id="ProtNLM"/>
    </source>
</evidence>
<evidence type="ECO:0000256" key="4">
    <source>
        <dbReference type="ARBA" id="ARBA00023136"/>
    </source>
</evidence>
<dbReference type="Gene3D" id="1.20.1250.20">
    <property type="entry name" value="MFS general substrate transporter like domains"/>
    <property type="match status" value="1"/>
</dbReference>
<gene>
    <name evidence="6" type="ORF">LRS13_13050</name>
</gene>
<evidence type="ECO:0000313" key="7">
    <source>
        <dbReference type="Proteomes" id="UP001058860"/>
    </source>
</evidence>
<keyword evidence="4 5" id="KW-0472">Membrane</keyword>
<dbReference type="RefSeq" id="WP_353862209.1">
    <property type="nucleotide sequence ID" value="NZ_CP088295.1"/>
</dbReference>
<proteinExistence type="predicted"/>
<keyword evidence="2 5" id="KW-0812">Transmembrane</keyword>
<evidence type="ECO:0000256" key="2">
    <source>
        <dbReference type="ARBA" id="ARBA00022692"/>
    </source>
</evidence>
<accession>A0ABY5PB09</accession>
<dbReference type="EMBL" id="CP088295">
    <property type="protein sequence ID" value="UUY01657.1"/>
    <property type="molecule type" value="Genomic_DNA"/>
</dbReference>
<reference evidence="7" key="1">
    <citation type="submission" date="2021-11" db="EMBL/GenBank/DDBJ databases">
        <title>Cultivation dependent microbiological survey of springs from the worlds oldest radium mine currently devoted to the extraction of radon-saturated water.</title>
        <authorList>
            <person name="Kapinusova G."/>
            <person name="Smrhova T."/>
            <person name="Strejcek M."/>
            <person name="Suman J."/>
            <person name="Jani K."/>
            <person name="Pajer P."/>
            <person name="Uhlik O."/>
        </authorList>
    </citation>
    <scope>NUCLEOTIDE SEQUENCE [LARGE SCALE GENOMIC DNA]</scope>
    <source>
        <strain evidence="7">J379</strain>
    </source>
</reference>
<feature type="transmembrane region" description="Helical" evidence="5">
    <location>
        <begin position="55"/>
        <end position="72"/>
    </location>
</feature>
<keyword evidence="7" id="KW-1185">Reference proteome</keyword>
<name>A0ABY5PB09_9ACTN</name>
<organism evidence="6 7">
    <name type="scientific">Svornostia abyssi</name>
    <dbReference type="NCBI Taxonomy" id="2898438"/>
    <lineage>
        <taxon>Bacteria</taxon>
        <taxon>Bacillati</taxon>
        <taxon>Actinomycetota</taxon>
        <taxon>Thermoleophilia</taxon>
        <taxon>Solirubrobacterales</taxon>
        <taxon>Baekduiaceae</taxon>
        <taxon>Svornostia</taxon>
    </lineage>
</organism>
<comment type="subcellular location">
    <subcellularLocation>
        <location evidence="1">Membrane</location>
        <topology evidence="1">Multi-pass membrane protein</topology>
    </subcellularLocation>
</comment>
<dbReference type="PANTHER" id="PTHR42718">
    <property type="entry name" value="MAJOR FACILITATOR SUPERFAMILY MULTIDRUG TRANSPORTER MFSC"/>
    <property type="match status" value="1"/>
</dbReference>
<keyword evidence="3 5" id="KW-1133">Transmembrane helix</keyword>
<evidence type="ECO:0000256" key="1">
    <source>
        <dbReference type="ARBA" id="ARBA00004141"/>
    </source>
</evidence>
<dbReference type="PANTHER" id="PTHR42718:SF49">
    <property type="entry name" value="EXPORT PROTEIN"/>
    <property type="match status" value="1"/>
</dbReference>
<feature type="transmembrane region" description="Helical" evidence="5">
    <location>
        <begin position="92"/>
        <end position="111"/>
    </location>
</feature>
<sequence>MGAGVAGDATGWTGLLPGFVLAGLAVGIISPALAAAMVAALPVERSGMSSGITNTARQLGIAVGVAGLGAIFRHQADAAAGLPGLAAGLDAVLVAVALIAVVSVVPSWLLLGRLSSPISSPEPSEAARAAAPR</sequence>
<protein>
    <recommendedName>
        <fullName evidence="8">Major facilitator superfamily (MFS) profile domain-containing protein</fullName>
    </recommendedName>
</protein>
<evidence type="ECO:0000256" key="5">
    <source>
        <dbReference type="SAM" id="Phobius"/>
    </source>
</evidence>